<dbReference type="STRING" id="48709.A0A1D2NIA3"/>
<keyword evidence="5" id="KW-0676">Redox-active center</keyword>
<dbReference type="InterPro" id="IPR033658">
    <property type="entry name" value="GRX_PICOT-like"/>
</dbReference>
<evidence type="ECO:0000256" key="6">
    <source>
        <dbReference type="ARBA" id="ARBA00067456"/>
    </source>
</evidence>
<keyword evidence="2" id="KW-0479">Metal-binding</keyword>
<evidence type="ECO:0000256" key="3">
    <source>
        <dbReference type="ARBA" id="ARBA00023004"/>
    </source>
</evidence>
<evidence type="ECO:0000256" key="7">
    <source>
        <dbReference type="ARBA" id="ARBA00076083"/>
    </source>
</evidence>
<proteinExistence type="predicted"/>
<gene>
    <name evidence="9" type="ORF">Ocin01_01691</name>
</gene>
<feature type="domain" description="Glutaredoxin" evidence="8">
    <location>
        <begin position="80"/>
        <end position="145"/>
    </location>
</feature>
<evidence type="ECO:0000256" key="4">
    <source>
        <dbReference type="ARBA" id="ARBA00023014"/>
    </source>
</evidence>
<name>A0A1D2NIA3_ORCCI</name>
<organism evidence="9 10">
    <name type="scientific">Orchesella cincta</name>
    <name type="common">Springtail</name>
    <name type="synonym">Podura cincta</name>
    <dbReference type="NCBI Taxonomy" id="48709"/>
    <lineage>
        <taxon>Eukaryota</taxon>
        <taxon>Metazoa</taxon>
        <taxon>Ecdysozoa</taxon>
        <taxon>Arthropoda</taxon>
        <taxon>Hexapoda</taxon>
        <taxon>Collembola</taxon>
        <taxon>Entomobryomorpha</taxon>
        <taxon>Entomobryoidea</taxon>
        <taxon>Orchesellidae</taxon>
        <taxon>Orchesellinae</taxon>
        <taxon>Orchesella</taxon>
    </lineage>
</organism>
<dbReference type="OrthoDB" id="415696at2759"/>
<keyword evidence="4" id="KW-0411">Iron-sulfur</keyword>
<dbReference type="GO" id="GO:0046872">
    <property type="term" value="F:metal ion binding"/>
    <property type="evidence" value="ECO:0007669"/>
    <property type="project" value="UniProtKB-KW"/>
</dbReference>
<dbReference type="Proteomes" id="UP000094527">
    <property type="component" value="Unassembled WGS sequence"/>
</dbReference>
<accession>A0A1D2NIA3</accession>
<evidence type="ECO:0000259" key="8">
    <source>
        <dbReference type="Pfam" id="PF00462"/>
    </source>
</evidence>
<dbReference type="InterPro" id="IPR004480">
    <property type="entry name" value="Monothiol_GRX-rel"/>
</dbReference>
<keyword evidence="1" id="KW-0001">2Fe-2S</keyword>
<evidence type="ECO:0000256" key="5">
    <source>
        <dbReference type="ARBA" id="ARBA00023284"/>
    </source>
</evidence>
<evidence type="ECO:0000256" key="1">
    <source>
        <dbReference type="ARBA" id="ARBA00022714"/>
    </source>
</evidence>
<dbReference type="SUPFAM" id="SSF52833">
    <property type="entry name" value="Thioredoxin-like"/>
    <property type="match status" value="1"/>
</dbReference>
<dbReference type="Gene3D" id="3.40.30.10">
    <property type="entry name" value="Glutaredoxin"/>
    <property type="match status" value="1"/>
</dbReference>
<protein>
    <recommendedName>
        <fullName evidence="6">Glutaredoxin-related protein 5, mitochondrial</fullName>
    </recommendedName>
    <alternativeName>
        <fullName evidence="7">Monothiol glutaredoxin-5</fullName>
    </alternativeName>
</protein>
<dbReference type="InterPro" id="IPR002109">
    <property type="entry name" value="Glutaredoxin"/>
</dbReference>
<dbReference type="GO" id="GO:0005759">
    <property type="term" value="C:mitochondrial matrix"/>
    <property type="evidence" value="ECO:0007669"/>
    <property type="project" value="TreeGrafter"/>
</dbReference>
<comment type="caution">
    <text evidence="9">The sequence shown here is derived from an EMBL/GenBank/DDBJ whole genome shotgun (WGS) entry which is preliminary data.</text>
</comment>
<reference evidence="9 10" key="1">
    <citation type="journal article" date="2016" name="Genome Biol. Evol.">
        <title>Gene Family Evolution Reflects Adaptation to Soil Environmental Stressors in the Genome of the Collembolan Orchesella cincta.</title>
        <authorList>
            <person name="Faddeeva-Vakhrusheva A."/>
            <person name="Derks M.F."/>
            <person name="Anvar S.Y."/>
            <person name="Agamennone V."/>
            <person name="Suring W."/>
            <person name="Smit S."/>
            <person name="van Straalen N.M."/>
            <person name="Roelofs D."/>
        </authorList>
    </citation>
    <scope>NUCLEOTIDE SEQUENCE [LARGE SCALE GENOMIC DNA]</scope>
    <source>
        <tissue evidence="9">Mixed pool</tissue>
    </source>
</reference>
<dbReference type="PANTHER" id="PTHR10293">
    <property type="entry name" value="GLUTAREDOXIN FAMILY MEMBER"/>
    <property type="match status" value="1"/>
</dbReference>
<evidence type="ECO:0000313" key="9">
    <source>
        <dbReference type="EMBL" id="ODN04959.1"/>
    </source>
</evidence>
<dbReference type="InterPro" id="IPR036249">
    <property type="entry name" value="Thioredoxin-like_sf"/>
</dbReference>
<dbReference type="PANTHER" id="PTHR10293:SF16">
    <property type="entry name" value="GLUTAREDOXIN-RELATED PROTEIN 5, MITOCHONDRIAL"/>
    <property type="match status" value="1"/>
</dbReference>
<dbReference type="PROSITE" id="PS51354">
    <property type="entry name" value="GLUTAREDOXIN_2"/>
    <property type="match status" value="1"/>
</dbReference>
<dbReference type="EMBL" id="LJIJ01000032">
    <property type="protein sequence ID" value="ODN04959.1"/>
    <property type="molecule type" value="Genomic_DNA"/>
</dbReference>
<dbReference type="AlphaFoldDB" id="A0A1D2NIA3"/>
<dbReference type="FunFam" id="3.40.30.10:FF:000005">
    <property type="entry name" value="Glutaredoxin 5"/>
    <property type="match status" value="1"/>
</dbReference>
<keyword evidence="10" id="KW-1185">Reference proteome</keyword>
<sequence length="181" mass="20114">MNSFSRSCRLLIAKSRSVSTVPALSTFSSFTQFIIPSNRVSQRTTGYVNPVFQYGLAKFSSDAAPLSKEHIEKLVKNNKVVVFMKGVPDEPRCGFSNAVVQVLRMHGVTSYDSHDVLQDENIRQGIKDYTNWPTIPQVFINGEFVGGCDILIEMHKNGELVEQLSKVGIKSALLDEAKKDS</sequence>
<dbReference type="NCBIfam" id="TIGR00365">
    <property type="entry name" value="Grx4 family monothiol glutaredoxin"/>
    <property type="match status" value="1"/>
</dbReference>
<keyword evidence="3" id="KW-0408">Iron</keyword>
<dbReference type="CDD" id="cd03028">
    <property type="entry name" value="GRX_PICOT_like"/>
    <property type="match status" value="1"/>
</dbReference>
<evidence type="ECO:0000313" key="10">
    <source>
        <dbReference type="Proteomes" id="UP000094527"/>
    </source>
</evidence>
<dbReference type="OMA" id="VKEYSSW"/>
<dbReference type="GO" id="GO:0051537">
    <property type="term" value="F:2 iron, 2 sulfur cluster binding"/>
    <property type="evidence" value="ECO:0007669"/>
    <property type="project" value="UniProtKB-KW"/>
</dbReference>
<evidence type="ECO:0000256" key="2">
    <source>
        <dbReference type="ARBA" id="ARBA00022723"/>
    </source>
</evidence>
<dbReference type="Pfam" id="PF00462">
    <property type="entry name" value="Glutaredoxin"/>
    <property type="match status" value="1"/>
</dbReference>